<protein>
    <submittedName>
        <fullName evidence="2">Uncharacterized protein</fullName>
    </submittedName>
</protein>
<comment type="caution">
    <text evidence="2">The sequence shown here is derived from an EMBL/GenBank/DDBJ whole genome shotgun (WGS) entry which is preliminary data.</text>
</comment>
<dbReference type="eggNOG" id="ENOG5030MV3">
    <property type="taxonomic scope" value="Bacteria"/>
</dbReference>
<dbReference type="RefSeq" id="WP_044284466.1">
    <property type="nucleotide sequence ID" value="NZ_JFAD01000034.1"/>
</dbReference>
<keyword evidence="1" id="KW-1133">Transmembrane helix</keyword>
<dbReference type="STRING" id="1188239.MOVI_6440"/>
<gene>
    <name evidence="2" type="ORF">MOVI_6440</name>
</gene>
<feature type="transmembrane region" description="Helical" evidence="1">
    <location>
        <begin position="6"/>
        <end position="32"/>
    </location>
</feature>
<evidence type="ECO:0000256" key="1">
    <source>
        <dbReference type="SAM" id="Phobius"/>
    </source>
</evidence>
<dbReference type="Proteomes" id="UP000020977">
    <property type="component" value="Unassembled WGS sequence"/>
</dbReference>
<evidence type="ECO:0000313" key="2">
    <source>
        <dbReference type="EMBL" id="EXU60869.1"/>
    </source>
</evidence>
<organism evidence="2 3">
    <name type="scientific">Mesomycoplasma ovipneumoniae 14811</name>
    <dbReference type="NCBI Taxonomy" id="1188239"/>
    <lineage>
        <taxon>Bacteria</taxon>
        <taxon>Bacillati</taxon>
        <taxon>Mycoplasmatota</taxon>
        <taxon>Mycoplasmoidales</taxon>
        <taxon>Metamycoplasmataceae</taxon>
        <taxon>Mesomycoplasma</taxon>
    </lineage>
</organism>
<reference evidence="2 3" key="1">
    <citation type="submission" date="2014-03" db="EMBL/GenBank/DDBJ databases">
        <title>Genome sequence of Mycoplasma ovipneumoniae strain 14811.</title>
        <authorList>
            <person name="Sirand-Pugnet P."/>
            <person name="Breton M."/>
            <person name="Dordet-Frisoni E."/>
            <person name="Baranowski E."/>
            <person name="Barre A."/>
            <person name="Couture C."/>
            <person name="Dupuy V."/>
            <person name="Gaurivaud P."/>
            <person name="Jacob D."/>
            <person name="Lemaitre C."/>
            <person name="Manso-Silvan L."/>
            <person name="Nikolski M."/>
            <person name="Nouvel L.-X."/>
            <person name="Poumarat F."/>
            <person name="Tardy F."/>
            <person name="Thebault P."/>
            <person name="Theil S."/>
            <person name="Citti C."/>
            <person name="Thiaucourt F."/>
            <person name="Blanchard A."/>
        </authorList>
    </citation>
    <scope>NUCLEOTIDE SEQUENCE [LARGE SCALE GENOMIC DNA]</scope>
    <source>
        <strain evidence="2 3">14811</strain>
    </source>
</reference>
<sequence>MSAQIQTYLIVALILLISIFFVCFLIIVLLFANNKKTKILPLIPFTYDADLKRIRVSDVFSLPSLKYIVENNNLLTGLWVSQSDFISLLEEPYQKLFLSRIDHWRKGSITVKFQKRFLFNNNFQVFFQDSSKNGFVLIQIQKSIFDIAKYKKTFKNRLVDKLILDFAAPSFLVSFSFPFEISADFAKNFYMSYNKILPFFVKISNFSIFYFENILIMQICAKSPKMLEKIRNSYKNFAKAHNLGNFLSWVIINLDSQINYDWKIEIKKFFNLITAKKVSFLEVNSSSGQFKSIIDNKSQVQQTFNIQSHFLAHIYQFDNKNPVYSVFDLDFHSNQKIDEILKFLTQNPSYDHSQNIYKINYIIAQKLRNFPIDFGKLTFLIETEINIPETNISHIPNICYQKIVDSKLFYYLAINKPPFLFIKNLNDFTDFSDGNDIVVSSLGEYARREKVKVVFKKQDITKFNFGNKNFPLYYW</sequence>
<keyword evidence="1" id="KW-0472">Membrane</keyword>
<keyword evidence="1" id="KW-0812">Transmembrane</keyword>
<dbReference type="EMBL" id="JFAD01000034">
    <property type="protein sequence ID" value="EXU60869.1"/>
    <property type="molecule type" value="Genomic_DNA"/>
</dbReference>
<accession>A0A014L5X7</accession>
<proteinExistence type="predicted"/>
<name>A0A014L5X7_9BACT</name>
<dbReference type="AlphaFoldDB" id="A0A014L5X7"/>
<evidence type="ECO:0000313" key="3">
    <source>
        <dbReference type="Proteomes" id="UP000020977"/>
    </source>
</evidence>